<feature type="region of interest" description="Disordered" evidence="1">
    <location>
        <begin position="187"/>
        <end position="276"/>
    </location>
</feature>
<dbReference type="Gramene" id="ONI24015">
    <property type="protein sequence ID" value="ONI24015"/>
    <property type="gene ID" value="PRUPE_2G219100"/>
</dbReference>
<keyword evidence="3" id="KW-1185">Reference proteome</keyword>
<dbReference type="AlphaFoldDB" id="A0A251QMV5"/>
<dbReference type="PANTHER" id="PTHR33737">
    <property type="entry name" value="OS05G0121800 PROTEIN"/>
    <property type="match status" value="1"/>
</dbReference>
<evidence type="ECO:0000313" key="2">
    <source>
        <dbReference type="EMBL" id="ONI24015.1"/>
    </source>
</evidence>
<sequence>MNTMSSSGDIQELGFPDDREKLDGFRLFNSGSSQDAKNAANYTNFNVRNSLAWDSAFFTNPGVLDPEELLQTMNSRNTGNAFNFLGQEEEILLPSESLEPERTRKPNNYNFRKSLAWDNAFFTSAGVLDSKELSIVNRGFRKCKANQLPGIEEVWRSTESISTINSGCSSLASLEFELFEDNRSSVQKPTSSVKLKKGGGMQNMYTSKKPDASSRMRMKSMPASQRQSLNVHRPQRILKEASVSSQKQVAAGSEKLNSSASRKPPKISSRVNEPSTAAAKRACLGGNYAKMGTAKAAPGQSMTLSKKPCMGVSCSVNDSFTPSPKSLSSHFPTITHESGAYCSPYKGFWNASVDTAGKSPFNSRRQVDPSLVNSASKGFTMGTPPRSTKTNKDELENSSHPSSLFFTPKSSSHTSPASSLDGRSSVSSSTSVNQRSKNSEVSLEILCRQVSFESDVSQASDVESHSHEKPCTGYGNQKTRLLNQREAKMSVGSGSVSSNICKHIKPSCLRVPSPKIGFFDEETSFVRSSGSMPCHSGVQSIVSRSATGKSNNNGAASQYGKLQTPRTLDGGHGTRNTKLASRKTGSPCPAFGISPRRPAHIGVQNASLNELDMKRAIKTHAAMTSEVENDLPHKVNTKKCLRTEDNIGMVVLKKVNSQDTKENEDPNMPCPGNNLCTLQNDYFKDQIDALTKHVGAIDLGL</sequence>
<dbReference type="InterPro" id="IPR045882">
    <property type="entry name" value="GPT1/2"/>
</dbReference>
<name>A0A251QMV5_PRUPE</name>
<dbReference type="GO" id="GO:0008017">
    <property type="term" value="F:microtubule binding"/>
    <property type="evidence" value="ECO:0007669"/>
    <property type="project" value="InterPro"/>
</dbReference>
<dbReference type="STRING" id="3760.A0A251QMV5"/>
<dbReference type="eggNOG" id="ENOG502QWJZ">
    <property type="taxonomic scope" value="Eukaryota"/>
</dbReference>
<accession>A0A251QMV5</accession>
<feature type="region of interest" description="Disordered" evidence="1">
    <location>
        <begin position="545"/>
        <end position="596"/>
    </location>
</feature>
<feature type="compositionally biased region" description="Polar residues" evidence="1">
    <location>
        <begin position="398"/>
        <end position="409"/>
    </location>
</feature>
<evidence type="ECO:0000313" key="3">
    <source>
        <dbReference type="Proteomes" id="UP000006882"/>
    </source>
</evidence>
<feature type="region of interest" description="Disordered" evidence="1">
    <location>
        <begin position="360"/>
        <end position="435"/>
    </location>
</feature>
<feature type="region of interest" description="Disordered" evidence="1">
    <location>
        <begin position="458"/>
        <end position="477"/>
    </location>
</feature>
<evidence type="ECO:0000256" key="1">
    <source>
        <dbReference type="SAM" id="MobiDB-lite"/>
    </source>
</evidence>
<feature type="compositionally biased region" description="Low complexity" evidence="1">
    <location>
        <begin position="410"/>
        <end position="435"/>
    </location>
</feature>
<organism evidence="2 3">
    <name type="scientific">Prunus persica</name>
    <name type="common">Peach</name>
    <name type="synonym">Amygdalus persica</name>
    <dbReference type="NCBI Taxonomy" id="3760"/>
    <lineage>
        <taxon>Eukaryota</taxon>
        <taxon>Viridiplantae</taxon>
        <taxon>Streptophyta</taxon>
        <taxon>Embryophyta</taxon>
        <taxon>Tracheophyta</taxon>
        <taxon>Spermatophyta</taxon>
        <taxon>Magnoliopsida</taxon>
        <taxon>eudicotyledons</taxon>
        <taxon>Gunneridae</taxon>
        <taxon>Pentapetalae</taxon>
        <taxon>rosids</taxon>
        <taxon>fabids</taxon>
        <taxon>Rosales</taxon>
        <taxon>Rosaceae</taxon>
        <taxon>Amygdaloideae</taxon>
        <taxon>Amygdaleae</taxon>
        <taxon>Prunus</taxon>
    </lineage>
</organism>
<dbReference type="Proteomes" id="UP000006882">
    <property type="component" value="Chromosome G2"/>
</dbReference>
<dbReference type="PANTHER" id="PTHR33737:SF23">
    <property type="entry name" value="DUF3741 DOMAIN-CONTAINING PROTEIN"/>
    <property type="match status" value="1"/>
</dbReference>
<proteinExistence type="predicted"/>
<gene>
    <name evidence="2" type="ORF">PRUPE_2G219100</name>
</gene>
<reference evidence="2 3" key="1">
    <citation type="journal article" date="2013" name="Nat. Genet.">
        <title>The high-quality draft genome of peach (Prunus persica) identifies unique patterns of genetic diversity, domestication and genome evolution.</title>
        <authorList>
            <consortium name="International Peach Genome Initiative"/>
            <person name="Verde I."/>
            <person name="Abbott A.G."/>
            <person name="Scalabrin S."/>
            <person name="Jung S."/>
            <person name="Shu S."/>
            <person name="Marroni F."/>
            <person name="Zhebentyayeva T."/>
            <person name="Dettori M.T."/>
            <person name="Grimwood J."/>
            <person name="Cattonaro F."/>
            <person name="Zuccolo A."/>
            <person name="Rossini L."/>
            <person name="Jenkins J."/>
            <person name="Vendramin E."/>
            <person name="Meisel L.A."/>
            <person name="Decroocq V."/>
            <person name="Sosinski B."/>
            <person name="Prochnik S."/>
            <person name="Mitros T."/>
            <person name="Policriti A."/>
            <person name="Cipriani G."/>
            <person name="Dondini L."/>
            <person name="Ficklin S."/>
            <person name="Goodstein D.M."/>
            <person name="Xuan P."/>
            <person name="Del Fabbro C."/>
            <person name="Aramini V."/>
            <person name="Copetti D."/>
            <person name="Gonzalez S."/>
            <person name="Horner D.S."/>
            <person name="Falchi R."/>
            <person name="Lucas S."/>
            <person name="Mica E."/>
            <person name="Maldonado J."/>
            <person name="Lazzari B."/>
            <person name="Bielenberg D."/>
            <person name="Pirona R."/>
            <person name="Miculan M."/>
            <person name="Barakat A."/>
            <person name="Testolin R."/>
            <person name="Stella A."/>
            <person name="Tartarini S."/>
            <person name="Tonutti P."/>
            <person name="Arus P."/>
            <person name="Orellana A."/>
            <person name="Wells C."/>
            <person name="Main D."/>
            <person name="Vizzotto G."/>
            <person name="Silva H."/>
            <person name="Salamini F."/>
            <person name="Schmutz J."/>
            <person name="Morgante M."/>
            <person name="Rokhsar D.S."/>
        </authorList>
    </citation>
    <scope>NUCLEOTIDE SEQUENCE [LARGE SCALE GENOMIC DNA]</scope>
    <source>
        <strain evidence="3">cv. Nemared</strain>
    </source>
</reference>
<dbReference type="EMBL" id="CM007652">
    <property type="protein sequence ID" value="ONI24015.1"/>
    <property type="molecule type" value="Genomic_DNA"/>
</dbReference>
<protein>
    <submittedName>
        <fullName evidence="2">Uncharacterized protein</fullName>
    </submittedName>
</protein>
<dbReference type="OrthoDB" id="1931260at2759"/>
<feature type="compositionally biased region" description="Polar residues" evidence="1">
    <location>
        <begin position="545"/>
        <end position="566"/>
    </location>
</feature>